<dbReference type="EC" id="1.1.1.169" evidence="4 11"/>
<sequence>MRIAIVGSGGVGGYFGARLAMAGHDVHFIARGAHLQALQRQGLQIHSILGDCHLKALSATHDPTQIGVVDVVMLTCKLWDLEQAAAQCQSMLGERTVVIPFQNGVEAQDMVCRHLPAHSVAAGVAFIAAAIDAPGVIRHTGDFAKLRFGWSDQPAEPRLQAFESACRDAGVDGQQSSDIQRALWEKYVFLVTLSAWTAVTRSSIGTIRHDPAIRPCLIATLTEVVELARARGVALSEEVVAKQLAVIDSMPSEMKSSMLHDLERGHRLEAPWLSGGVTRLGVESAISTPVNTTLYAALKPFVMGWMVDQPLAQCSR</sequence>
<evidence type="ECO:0000256" key="6">
    <source>
        <dbReference type="ARBA" id="ARBA00022655"/>
    </source>
</evidence>
<evidence type="ECO:0000256" key="10">
    <source>
        <dbReference type="ARBA" id="ARBA00048793"/>
    </source>
</evidence>
<dbReference type="InterPro" id="IPR008927">
    <property type="entry name" value="6-PGluconate_DH-like_C_sf"/>
</dbReference>
<dbReference type="Gene3D" id="1.10.1040.10">
    <property type="entry name" value="N-(1-d-carboxylethyl)-l-norvaline Dehydrogenase, domain 2"/>
    <property type="match status" value="1"/>
</dbReference>
<evidence type="ECO:0000313" key="15">
    <source>
        <dbReference type="Proteomes" id="UP000575898"/>
    </source>
</evidence>
<dbReference type="GO" id="GO:0008677">
    <property type="term" value="F:2-dehydropantoate 2-reductase activity"/>
    <property type="evidence" value="ECO:0007669"/>
    <property type="project" value="UniProtKB-EC"/>
</dbReference>
<keyword evidence="7 11" id="KW-0521">NADP</keyword>
<evidence type="ECO:0000256" key="4">
    <source>
        <dbReference type="ARBA" id="ARBA00013014"/>
    </source>
</evidence>
<name>A0A840MUU4_9PROT</name>
<dbReference type="AlphaFoldDB" id="A0A840MUU4"/>
<comment type="caution">
    <text evidence="14">The sequence shown here is derived from an EMBL/GenBank/DDBJ whole genome shotgun (WGS) entry which is preliminary data.</text>
</comment>
<gene>
    <name evidence="14" type="ORF">HNQ59_003406</name>
</gene>
<comment type="pathway">
    <text evidence="2 11">Cofactor biosynthesis; (R)-pantothenate biosynthesis; (R)-pantoate from 3-methyl-2-oxobutanoate: step 2/2.</text>
</comment>
<evidence type="ECO:0000256" key="11">
    <source>
        <dbReference type="RuleBase" id="RU362068"/>
    </source>
</evidence>
<comment type="similarity">
    <text evidence="3 11">Belongs to the ketopantoate reductase family.</text>
</comment>
<dbReference type="FunFam" id="3.40.50.720:FF:000307">
    <property type="entry name" value="2-dehydropantoate 2-reductase"/>
    <property type="match status" value="1"/>
</dbReference>
<dbReference type="Pfam" id="PF02558">
    <property type="entry name" value="ApbA"/>
    <property type="match status" value="1"/>
</dbReference>
<keyword evidence="15" id="KW-1185">Reference proteome</keyword>
<dbReference type="SUPFAM" id="SSF48179">
    <property type="entry name" value="6-phosphogluconate dehydrogenase C-terminal domain-like"/>
    <property type="match status" value="1"/>
</dbReference>
<dbReference type="PANTHER" id="PTHR21708">
    <property type="entry name" value="PROBABLE 2-DEHYDROPANTOATE 2-REDUCTASE"/>
    <property type="match status" value="1"/>
</dbReference>
<dbReference type="FunFam" id="1.10.1040.10:FF:000017">
    <property type="entry name" value="2-dehydropantoate 2-reductase"/>
    <property type="match status" value="1"/>
</dbReference>
<dbReference type="RefSeq" id="WP_184041499.1">
    <property type="nucleotide sequence ID" value="NZ_JACHHY010000024.1"/>
</dbReference>
<dbReference type="Gene3D" id="3.40.50.720">
    <property type="entry name" value="NAD(P)-binding Rossmann-like Domain"/>
    <property type="match status" value="1"/>
</dbReference>
<dbReference type="InterPro" id="IPR013332">
    <property type="entry name" value="KPR_N"/>
</dbReference>
<evidence type="ECO:0000313" key="14">
    <source>
        <dbReference type="EMBL" id="MBB5020093.1"/>
    </source>
</evidence>
<comment type="catalytic activity">
    <reaction evidence="10 11">
        <text>(R)-pantoate + NADP(+) = 2-dehydropantoate + NADPH + H(+)</text>
        <dbReference type="Rhea" id="RHEA:16233"/>
        <dbReference type="ChEBI" id="CHEBI:11561"/>
        <dbReference type="ChEBI" id="CHEBI:15378"/>
        <dbReference type="ChEBI" id="CHEBI:15980"/>
        <dbReference type="ChEBI" id="CHEBI:57783"/>
        <dbReference type="ChEBI" id="CHEBI:58349"/>
        <dbReference type="EC" id="1.1.1.169"/>
    </reaction>
</comment>
<evidence type="ECO:0000256" key="8">
    <source>
        <dbReference type="ARBA" id="ARBA00023002"/>
    </source>
</evidence>
<evidence type="ECO:0000259" key="13">
    <source>
        <dbReference type="Pfam" id="PF08546"/>
    </source>
</evidence>
<dbReference type="Pfam" id="PF08546">
    <property type="entry name" value="ApbA_C"/>
    <property type="match status" value="1"/>
</dbReference>
<dbReference type="InterPro" id="IPR036291">
    <property type="entry name" value="NAD(P)-bd_dom_sf"/>
</dbReference>
<evidence type="ECO:0000256" key="1">
    <source>
        <dbReference type="ARBA" id="ARBA00002919"/>
    </source>
</evidence>
<dbReference type="GO" id="GO:0015940">
    <property type="term" value="P:pantothenate biosynthetic process"/>
    <property type="evidence" value="ECO:0007669"/>
    <property type="project" value="UniProtKB-UniPathway"/>
</dbReference>
<dbReference type="NCBIfam" id="TIGR00745">
    <property type="entry name" value="apbA_panE"/>
    <property type="match status" value="1"/>
</dbReference>
<evidence type="ECO:0000256" key="9">
    <source>
        <dbReference type="ARBA" id="ARBA00032024"/>
    </source>
</evidence>
<dbReference type="PANTHER" id="PTHR21708:SF26">
    <property type="entry name" value="2-DEHYDROPANTOATE 2-REDUCTASE"/>
    <property type="match status" value="1"/>
</dbReference>
<feature type="domain" description="Ketopantoate reductase C-terminal" evidence="13">
    <location>
        <begin position="178"/>
        <end position="299"/>
    </location>
</feature>
<dbReference type="UniPathway" id="UPA00028">
    <property type="reaction ID" value="UER00004"/>
</dbReference>
<keyword evidence="8 11" id="KW-0560">Oxidoreductase</keyword>
<evidence type="ECO:0000256" key="7">
    <source>
        <dbReference type="ARBA" id="ARBA00022857"/>
    </source>
</evidence>
<accession>A0A840MUU4</accession>
<dbReference type="InterPro" id="IPR003710">
    <property type="entry name" value="ApbA"/>
</dbReference>
<organism evidence="14 15">
    <name type="scientific">Chitinivorax tropicus</name>
    <dbReference type="NCBI Taxonomy" id="714531"/>
    <lineage>
        <taxon>Bacteria</taxon>
        <taxon>Pseudomonadati</taxon>
        <taxon>Pseudomonadota</taxon>
        <taxon>Betaproteobacteria</taxon>
        <taxon>Chitinivorax</taxon>
    </lineage>
</organism>
<dbReference type="InterPro" id="IPR013752">
    <property type="entry name" value="KPA_reductase"/>
</dbReference>
<dbReference type="SUPFAM" id="SSF51735">
    <property type="entry name" value="NAD(P)-binding Rossmann-fold domains"/>
    <property type="match status" value="1"/>
</dbReference>
<feature type="domain" description="Ketopantoate reductase N-terminal" evidence="12">
    <location>
        <begin position="3"/>
        <end position="149"/>
    </location>
</feature>
<dbReference type="InterPro" id="IPR013328">
    <property type="entry name" value="6PGD_dom2"/>
</dbReference>
<proteinExistence type="inferred from homology"/>
<dbReference type="EMBL" id="JACHHY010000024">
    <property type="protein sequence ID" value="MBB5020093.1"/>
    <property type="molecule type" value="Genomic_DNA"/>
</dbReference>
<comment type="function">
    <text evidence="1 11">Catalyzes the NADPH-dependent reduction of ketopantoate into pantoic acid.</text>
</comment>
<evidence type="ECO:0000256" key="3">
    <source>
        <dbReference type="ARBA" id="ARBA00007870"/>
    </source>
</evidence>
<protein>
    <recommendedName>
        <fullName evidence="5 11">2-dehydropantoate 2-reductase</fullName>
        <ecNumber evidence="4 11">1.1.1.169</ecNumber>
    </recommendedName>
    <alternativeName>
        <fullName evidence="9 11">Ketopantoate reductase</fullName>
    </alternativeName>
</protein>
<evidence type="ECO:0000259" key="12">
    <source>
        <dbReference type="Pfam" id="PF02558"/>
    </source>
</evidence>
<evidence type="ECO:0000256" key="5">
    <source>
        <dbReference type="ARBA" id="ARBA00019465"/>
    </source>
</evidence>
<keyword evidence="6 11" id="KW-0566">Pantothenate biosynthesis</keyword>
<reference evidence="14 15" key="1">
    <citation type="submission" date="2020-08" db="EMBL/GenBank/DDBJ databases">
        <title>Genomic Encyclopedia of Type Strains, Phase IV (KMG-IV): sequencing the most valuable type-strain genomes for metagenomic binning, comparative biology and taxonomic classification.</title>
        <authorList>
            <person name="Goeker M."/>
        </authorList>
    </citation>
    <scope>NUCLEOTIDE SEQUENCE [LARGE SCALE GENOMIC DNA]</scope>
    <source>
        <strain evidence="14 15">DSM 27165</strain>
    </source>
</reference>
<evidence type="ECO:0000256" key="2">
    <source>
        <dbReference type="ARBA" id="ARBA00004994"/>
    </source>
</evidence>
<dbReference type="GO" id="GO:0005737">
    <property type="term" value="C:cytoplasm"/>
    <property type="evidence" value="ECO:0007669"/>
    <property type="project" value="TreeGrafter"/>
</dbReference>
<dbReference type="Proteomes" id="UP000575898">
    <property type="component" value="Unassembled WGS sequence"/>
</dbReference>
<dbReference type="InterPro" id="IPR051402">
    <property type="entry name" value="KPR-Related"/>
</dbReference>